<reference evidence="3 4" key="2">
    <citation type="journal article" date="2013" name="Genome Announc.">
        <title>Draft Genome Sequence of Methylobacterium mesophilicum Strain SR1.6/6, Isolated from Citrus sinensis.</title>
        <authorList>
            <person name="Marinho Almeida D."/>
            <person name="Dini-Andreote F."/>
            <person name="Camargo Neves A.A."/>
            <person name="Juca Ramos R.T."/>
            <person name="Andreote F.D."/>
            <person name="Carneiro A.R."/>
            <person name="Oliveira de Souza Lima A."/>
            <person name="Caracciolo Gomes de Sa P.H."/>
            <person name="Ribeiro Barbosa M.S."/>
            <person name="Araujo W.L."/>
            <person name="Silva A."/>
        </authorList>
    </citation>
    <scope>NUCLEOTIDE SEQUENCE [LARGE SCALE GENOMIC DNA]</scope>
    <source>
        <strain evidence="3 4">SR1.6/6</strain>
    </source>
</reference>
<dbReference type="InterPro" id="IPR003018">
    <property type="entry name" value="GAF"/>
</dbReference>
<evidence type="ECO:0000256" key="1">
    <source>
        <dbReference type="SAM" id="MobiDB-lite"/>
    </source>
</evidence>
<dbReference type="KEGG" id="mmes:MMSR116_17070"/>
<sequence>MGDRSRSLLGADPHRTAWAVIDWAKHEDVIERVFLANGTFADPSRWPLDTQQPFTAEHLAGRPVVDADIDGDPRLPHPVKAAMAERGIRAGIAAPVLVDGTRRAVLNTGQGAAPRHWLPDEVASVEAFAGRAWAEIDRAWAKTALRESEAWLGGQEAFQAAMDGAPLASRWASSSAPQSRRPRASGAAPSPPPIRAAERSGTWSGCRTITRGRSTASSARANRWPAVCRIAMPVS</sequence>
<feature type="compositionally biased region" description="Low complexity" evidence="1">
    <location>
        <begin position="169"/>
        <end position="188"/>
    </location>
</feature>
<dbReference type="AlphaFoldDB" id="A0A6B9FN25"/>
<name>A0A6B9FN25_9HYPH</name>
<reference evidence="3 4" key="1">
    <citation type="journal article" date="2012" name="Genet. Mol. Biol.">
        <title>Analysis of 16S rRNA and mxaF genes revealing insights into Methylobacterium niche-specific plant association.</title>
        <authorList>
            <person name="Dourado M.N."/>
            <person name="Andreote F.D."/>
            <person name="Dini-Andreote F."/>
            <person name="Conti R."/>
            <person name="Araujo J.M."/>
            <person name="Araujo W.L."/>
        </authorList>
    </citation>
    <scope>NUCLEOTIDE SEQUENCE [LARGE SCALE GENOMIC DNA]</scope>
    <source>
        <strain evidence="3 4">SR1.6/6</strain>
    </source>
</reference>
<dbReference type="SUPFAM" id="SSF55781">
    <property type="entry name" value="GAF domain-like"/>
    <property type="match status" value="1"/>
</dbReference>
<protein>
    <submittedName>
        <fullName evidence="3">GAF domain-containing protein</fullName>
    </submittedName>
</protein>
<feature type="region of interest" description="Disordered" evidence="1">
    <location>
        <begin position="169"/>
        <end position="218"/>
    </location>
</feature>
<dbReference type="Proteomes" id="UP000012488">
    <property type="component" value="Chromosome"/>
</dbReference>
<proteinExistence type="predicted"/>
<accession>A0A6B9FN25</accession>
<gene>
    <name evidence="3" type="ORF">MMSR116_17070</name>
</gene>
<dbReference type="Gene3D" id="3.30.450.40">
    <property type="match status" value="1"/>
</dbReference>
<feature type="compositionally biased region" description="Polar residues" evidence="1">
    <location>
        <begin position="201"/>
        <end position="218"/>
    </location>
</feature>
<dbReference type="EMBL" id="CP043538">
    <property type="protein sequence ID" value="QGY03412.1"/>
    <property type="molecule type" value="Genomic_DNA"/>
</dbReference>
<evidence type="ECO:0000259" key="2">
    <source>
        <dbReference type="Pfam" id="PF01590"/>
    </source>
</evidence>
<dbReference type="InterPro" id="IPR029016">
    <property type="entry name" value="GAF-like_dom_sf"/>
</dbReference>
<evidence type="ECO:0000313" key="3">
    <source>
        <dbReference type="EMBL" id="QGY03412.1"/>
    </source>
</evidence>
<dbReference type="Pfam" id="PF01590">
    <property type="entry name" value="GAF"/>
    <property type="match status" value="1"/>
</dbReference>
<feature type="domain" description="GAF" evidence="2">
    <location>
        <begin position="42"/>
        <end position="136"/>
    </location>
</feature>
<organism evidence="3 4">
    <name type="scientific">Methylobacterium mesophilicum SR1.6/6</name>
    <dbReference type="NCBI Taxonomy" id="908290"/>
    <lineage>
        <taxon>Bacteria</taxon>
        <taxon>Pseudomonadati</taxon>
        <taxon>Pseudomonadota</taxon>
        <taxon>Alphaproteobacteria</taxon>
        <taxon>Hyphomicrobiales</taxon>
        <taxon>Methylobacteriaceae</taxon>
        <taxon>Methylobacterium</taxon>
    </lineage>
</organism>
<evidence type="ECO:0000313" key="4">
    <source>
        <dbReference type="Proteomes" id="UP000012488"/>
    </source>
</evidence>